<feature type="transmembrane region" description="Helical" evidence="5">
    <location>
        <begin position="224"/>
        <end position="245"/>
    </location>
</feature>
<dbReference type="InterPro" id="IPR002781">
    <property type="entry name" value="TM_pro_TauE-like"/>
</dbReference>
<evidence type="ECO:0000256" key="1">
    <source>
        <dbReference type="ARBA" id="ARBA00004141"/>
    </source>
</evidence>
<feature type="transmembrane region" description="Helical" evidence="5">
    <location>
        <begin position="126"/>
        <end position="147"/>
    </location>
</feature>
<gene>
    <name evidence="6" type="ORF">CKO45_20685</name>
</gene>
<proteinExistence type="inferred from homology"/>
<dbReference type="EMBL" id="NRSG01000197">
    <property type="protein sequence ID" value="MBK1660641.1"/>
    <property type="molecule type" value="Genomic_DNA"/>
</dbReference>
<dbReference type="PRINTS" id="PR01897">
    <property type="entry name" value="TAP2PROTEIN"/>
</dbReference>
<feature type="transmembrane region" description="Helical" evidence="5">
    <location>
        <begin position="72"/>
        <end position="91"/>
    </location>
</feature>
<name>A0ABS1D1E9_9PROT</name>
<comment type="subcellular location">
    <subcellularLocation>
        <location evidence="5">Cell membrane</location>
        <topology evidence="5">Multi-pass membrane protein</topology>
    </subcellularLocation>
    <subcellularLocation>
        <location evidence="1">Membrane</location>
        <topology evidence="1">Multi-pass membrane protein</topology>
    </subcellularLocation>
</comment>
<reference evidence="6 7" key="1">
    <citation type="journal article" date="2020" name="Microorganisms">
        <title>Osmotic Adaptation and Compatible Solute Biosynthesis of Phototrophic Bacteria as Revealed from Genome Analyses.</title>
        <authorList>
            <person name="Imhoff J.F."/>
            <person name="Rahn T."/>
            <person name="Kunzel S."/>
            <person name="Keller A."/>
            <person name="Neulinger S.C."/>
        </authorList>
    </citation>
    <scope>NUCLEOTIDE SEQUENCE [LARGE SCALE GENOMIC DNA]</scope>
    <source>
        <strain evidence="6 7">DSM 15382</strain>
    </source>
</reference>
<comment type="similarity">
    <text evidence="5">Belongs to the 4-toluene sulfonate uptake permease (TSUP) (TC 2.A.102) family.</text>
</comment>
<evidence type="ECO:0000256" key="4">
    <source>
        <dbReference type="ARBA" id="ARBA00023136"/>
    </source>
</evidence>
<evidence type="ECO:0000256" key="3">
    <source>
        <dbReference type="ARBA" id="ARBA00022989"/>
    </source>
</evidence>
<keyword evidence="5" id="KW-1003">Cell membrane</keyword>
<dbReference type="Proteomes" id="UP000697995">
    <property type="component" value="Unassembled WGS sequence"/>
</dbReference>
<sequence length="247" mass="25920">MPPTTLLLLACVMVFTALLSGIFGMAGGLVLVGVLLALLPLPEAMALHAVTQMASNGWRGILWRRHVAWRPVAWVLAGYAVAMLGWSLVRWVPDKPLALIALGGTPFLAQAMPEGMRPDPDRPAQALGYGAACMSLLLLTGVSGPLLDRFFLGGGLDRRAIVATKAACQLAGHGLKLLYFGALVADAGTVAPGVAAMAVACSMLGTTLARRVLEAMSDAQYRRWTGRLIATVSGGYLAYGGWLLLVP</sequence>
<keyword evidence="2 5" id="KW-0812">Transmembrane</keyword>
<keyword evidence="4 5" id="KW-0472">Membrane</keyword>
<accession>A0ABS1D1E9</accession>
<dbReference type="Pfam" id="PF01925">
    <property type="entry name" value="TauE"/>
    <property type="match status" value="1"/>
</dbReference>
<evidence type="ECO:0000256" key="2">
    <source>
        <dbReference type="ARBA" id="ARBA00022692"/>
    </source>
</evidence>
<dbReference type="InterPro" id="IPR005293">
    <property type="entry name" value="Tap2/ABCB3"/>
</dbReference>
<keyword evidence="7" id="KW-1185">Reference proteome</keyword>
<evidence type="ECO:0000313" key="6">
    <source>
        <dbReference type="EMBL" id="MBK1660641.1"/>
    </source>
</evidence>
<evidence type="ECO:0000256" key="5">
    <source>
        <dbReference type="RuleBase" id="RU363041"/>
    </source>
</evidence>
<protein>
    <recommendedName>
        <fullName evidence="5">Probable membrane transporter protein</fullName>
    </recommendedName>
</protein>
<comment type="caution">
    <text evidence="6">The sequence shown here is derived from an EMBL/GenBank/DDBJ whole genome shotgun (WGS) entry which is preliminary data.</text>
</comment>
<keyword evidence="3 5" id="KW-1133">Transmembrane helix</keyword>
<organism evidence="6 7">
    <name type="scientific">Paracraurococcus ruber</name>
    <dbReference type="NCBI Taxonomy" id="77675"/>
    <lineage>
        <taxon>Bacteria</taxon>
        <taxon>Pseudomonadati</taxon>
        <taxon>Pseudomonadota</taxon>
        <taxon>Alphaproteobacteria</taxon>
        <taxon>Acetobacterales</taxon>
        <taxon>Roseomonadaceae</taxon>
        <taxon>Paracraurococcus</taxon>
    </lineage>
</organism>
<evidence type="ECO:0000313" key="7">
    <source>
        <dbReference type="Proteomes" id="UP000697995"/>
    </source>
</evidence>
<dbReference type="RefSeq" id="WP_133222074.1">
    <property type="nucleotide sequence ID" value="NZ_NRSG01000197.1"/>
</dbReference>
<feature type="transmembrane region" description="Helical" evidence="5">
    <location>
        <begin position="179"/>
        <end position="204"/>
    </location>
</feature>